<organism evidence="6 7">
    <name type="scientific">Stanieria cyanosphaera (strain ATCC 29371 / PCC 7437)</name>
    <dbReference type="NCBI Taxonomy" id="111780"/>
    <lineage>
        <taxon>Bacteria</taxon>
        <taxon>Bacillati</taxon>
        <taxon>Cyanobacteriota</taxon>
        <taxon>Cyanophyceae</taxon>
        <taxon>Pleurocapsales</taxon>
        <taxon>Dermocarpellaceae</taxon>
        <taxon>Stanieria</taxon>
    </lineage>
</organism>
<feature type="domain" description="HTH luxR-type" evidence="4">
    <location>
        <begin position="179"/>
        <end position="244"/>
    </location>
</feature>
<dbReference type="KEGG" id="scs:Sta7437_2949"/>
<dbReference type="InterPro" id="IPR000792">
    <property type="entry name" value="Tscrpt_reg_LuxR_C"/>
</dbReference>
<dbReference type="EMBL" id="CP003653">
    <property type="protein sequence ID" value="AFZ36468.1"/>
    <property type="molecule type" value="Genomic_DNA"/>
</dbReference>
<dbReference type="HOGENOM" id="CLU_000445_90_10_3"/>
<dbReference type="SUPFAM" id="SSF46894">
    <property type="entry name" value="C-terminal effector domain of the bipartite response regulators"/>
    <property type="match status" value="1"/>
</dbReference>
<dbReference type="SUPFAM" id="SSF52172">
    <property type="entry name" value="CheY-like"/>
    <property type="match status" value="1"/>
</dbReference>
<dbReference type="GO" id="GO:0003677">
    <property type="term" value="F:DNA binding"/>
    <property type="evidence" value="ECO:0007669"/>
    <property type="project" value="UniProtKB-KW"/>
</dbReference>
<dbReference type="eggNOG" id="COG2197">
    <property type="taxonomic scope" value="Bacteria"/>
</dbReference>
<dbReference type="GO" id="GO:0006355">
    <property type="term" value="P:regulation of DNA-templated transcription"/>
    <property type="evidence" value="ECO:0007669"/>
    <property type="project" value="InterPro"/>
</dbReference>
<dbReference type="PANTHER" id="PTHR43214:SF43">
    <property type="entry name" value="TWO-COMPONENT RESPONSE REGULATOR"/>
    <property type="match status" value="1"/>
</dbReference>
<dbReference type="PROSITE" id="PS50110">
    <property type="entry name" value="RESPONSE_REGULATORY"/>
    <property type="match status" value="1"/>
</dbReference>
<evidence type="ECO:0000259" key="4">
    <source>
        <dbReference type="PROSITE" id="PS50043"/>
    </source>
</evidence>
<reference evidence="7" key="1">
    <citation type="journal article" date="2013" name="Proc. Natl. Acad. Sci. U.S.A.">
        <title>Improving the coverage of the cyanobacterial phylum using diversity-driven genome sequencing.</title>
        <authorList>
            <person name="Shih P.M."/>
            <person name="Wu D."/>
            <person name="Latifi A."/>
            <person name="Axen S.D."/>
            <person name="Fewer D.P."/>
            <person name="Talla E."/>
            <person name="Calteau A."/>
            <person name="Cai F."/>
            <person name="Tandeau de Marsac N."/>
            <person name="Rippka R."/>
            <person name="Herdman M."/>
            <person name="Sivonen K."/>
            <person name="Coursin T."/>
            <person name="Laurent T."/>
            <person name="Goodwin L."/>
            <person name="Nolan M."/>
            <person name="Davenport K.W."/>
            <person name="Han C.S."/>
            <person name="Rubin E.M."/>
            <person name="Eisen J.A."/>
            <person name="Woyke T."/>
            <person name="Gugger M."/>
            <person name="Kerfeld C.A."/>
        </authorList>
    </citation>
    <scope>NUCLEOTIDE SEQUENCE [LARGE SCALE GENOMIC DNA]</scope>
    <source>
        <strain evidence="7">ATCC 29371 / PCC 7437</strain>
    </source>
</reference>
<dbReference type="InterPro" id="IPR016032">
    <property type="entry name" value="Sig_transdc_resp-reg_C-effctor"/>
</dbReference>
<dbReference type="SMART" id="SM00448">
    <property type="entry name" value="REC"/>
    <property type="match status" value="1"/>
</dbReference>
<feature type="modified residue" description="4-aspartylphosphate" evidence="3">
    <location>
        <position position="56"/>
    </location>
</feature>
<protein>
    <submittedName>
        <fullName evidence="6">Two component transcriptional regulator, LuxR family</fullName>
    </submittedName>
</protein>
<evidence type="ECO:0000256" key="2">
    <source>
        <dbReference type="ARBA" id="ARBA00023125"/>
    </source>
</evidence>
<keyword evidence="7" id="KW-1185">Reference proteome</keyword>
<dbReference type="CDD" id="cd06170">
    <property type="entry name" value="LuxR_C_like"/>
    <property type="match status" value="1"/>
</dbReference>
<dbReference type="Pfam" id="PF00196">
    <property type="entry name" value="GerE"/>
    <property type="match status" value="1"/>
</dbReference>
<dbReference type="SMART" id="SM00421">
    <property type="entry name" value="HTH_LUXR"/>
    <property type="match status" value="1"/>
</dbReference>
<sequence>MSKISVVLIEDHDLSRIGLCAALKQYSDIEIVDNAANGTAGLQKIKTHQPDVALVDIGLPDIDGIEITQQLKQYQSETDGFKTKILILTMHDSEDSVMAAFAAGADSYSLKDVSMDNLVQAIRTTYEGNSWIDPAIARIVLKQAKTTKPVTLASGKTAASNQEASHSQSIDAVEEEYQQLLETYPLTDRELEVLELIVAGCSNAEIAEKLYITVGTVKTHVCHILNKLCADDRTQAAVRALRAGLVK</sequence>
<dbReference type="STRING" id="111780.Sta7437_2949"/>
<keyword evidence="1 3" id="KW-0597">Phosphoprotein</keyword>
<evidence type="ECO:0000313" key="7">
    <source>
        <dbReference type="Proteomes" id="UP000010473"/>
    </source>
</evidence>
<dbReference type="PRINTS" id="PR00038">
    <property type="entry name" value="HTHLUXR"/>
</dbReference>
<keyword evidence="2" id="KW-0238">DNA-binding</keyword>
<dbReference type="InterPro" id="IPR001789">
    <property type="entry name" value="Sig_transdc_resp-reg_receiver"/>
</dbReference>
<dbReference type="PROSITE" id="PS00622">
    <property type="entry name" value="HTH_LUXR_1"/>
    <property type="match status" value="1"/>
</dbReference>
<evidence type="ECO:0000259" key="5">
    <source>
        <dbReference type="PROSITE" id="PS50110"/>
    </source>
</evidence>
<name>K9XV91_STAC7</name>
<dbReference type="RefSeq" id="WP_015194135.1">
    <property type="nucleotide sequence ID" value="NC_019748.1"/>
</dbReference>
<evidence type="ECO:0000256" key="3">
    <source>
        <dbReference type="PROSITE-ProRule" id="PRU00169"/>
    </source>
</evidence>
<evidence type="ECO:0000256" key="1">
    <source>
        <dbReference type="ARBA" id="ARBA00022553"/>
    </source>
</evidence>
<dbReference type="CDD" id="cd17535">
    <property type="entry name" value="REC_NarL-like"/>
    <property type="match status" value="1"/>
</dbReference>
<gene>
    <name evidence="6" type="ordered locus">Sta7437_2949</name>
</gene>
<dbReference type="Proteomes" id="UP000010473">
    <property type="component" value="Chromosome"/>
</dbReference>
<dbReference type="Gene3D" id="3.40.50.2300">
    <property type="match status" value="1"/>
</dbReference>
<dbReference type="Pfam" id="PF00072">
    <property type="entry name" value="Response_reg"/>
    <property type="match status" value="1"/>
</dbReference>
<evidence type="ECO:0000313" key="6">
    <source>
        <dbReference type="EMBL" id="AFZ36468.1"/>
    </source>
</evidence>
<dbReference type="PROSITE" id="PS50043">
    <property type="entry name" value="HTH_LUXR_2"/>
    <property type="match status" value="1"/>
</dbReference>
<dbReference type="PATRIC" id="fig|111780.3.peg.3065"/>
<feature type="domain" description="Response regulatory" evidence="5">
    <location>
        <begin position="5"/>
        <end position="126"/>
    </location>
</feature>
<accession>K9XV91</accession>
<dbReference type="GO" id="GO:0000160">
    <property type="term" value="P:phosphorelay signal transduction system"/>
    <property type="evidence" value="ECO:0007669"/>
    <property type="project" value="InterPro"/>
</dbReference>
<dbReference type="InterPro" id="IPR058245">
    <property type="entry name" value="NreC/VraR/RcsB-like_REC"/>
</dbReference>
<dbReference type="InterPro" id="IPR039420">
    <property type="entry name" value="WalR-like"/>
</dbReference>
<dbReference type="InterPro" id="IPR011006">
    <property type="entry name" value="CheY-like_superfamily"/>
</dbReference>
<proteinExistence type="predicted"/>
<dbReference type="PANTHER" id="PTHR43214">
    <property type="entry name" value="TWO-COMPONENT RESPONSE REGULATOR"/>
    <property type="match status" value="1"/>
</dbReference>
<dbReference type="OrthoDB" id="3827286at2"/>
<dbReference type="AlphaFoldDB" id="K9XV91"/>